<dbReference type="Proteomes" id="UP001425155">
    <property type="component" value="Unassembled WGS sequence"/>
</dbReference>
<dbReference type="RefSeq" id="WP_342113507.1">
    <property type="nucleotide sequence ID" value="NZ_JBCAUN010000002.1"/>
</dbReference>
<sequence length="50" mass="4938">MSGTDSTRPPLPDDPEVANGANPGSDAEPEADIAVEEDTIAATEPGGESG</sequence>
<evidence type="ECO:0000313" key="2">
    <source>
        <dbReference type="EMBL" id="MEN1946823.1"/>
    </source>
</evidence>
<dbReference type="EMBL" id="JBCLVG010000002">
    <property type="protein sequence ID" value="MEN1946823.1"/>
    <property type="molecule type" value="Genomic_DNA"/>
</dbReference>
<reference evidence="2 3" key="1">
    <citation type="submission" date="2024-03" db="EMBL/GenBank/DDBJ databases">
        <title>YIM 134122 draft genome.</title>
        <authorList>
            <person name="Zuo S."/>
            <person name="Xiong L."/>
        </authorList>
    </citation>
    <scope>NUCLEOTIDE SEQUENCE [LARGE SCALE GENOMIC DNA]</scope>
    <source>
        <strain evidence="2 3">YIM 134122</strain>
    </source>
</reference>
<feature type="compositionally biased region" description="Acidic residues" evidence="1">
    <location>
        <begin position="27"/>
        <end position="39"/>
    </location>
</feature>
<organism evidence="2 3">
    <name type="scientific">Leifsonia stereocauli</name>
    <dbReference type="NCBI Taxonomy" id="3134136"/>
    <lineage>
        <taxon>Bacteria</taxon>
        <taxon>Bacillati</taxon>
        <taxon>Actinomycetota</taxon>
        <taxon>Actinomycetes</taxon>
        <taxon>Micrococcales</taxon>
        <taxon>Microbacteriaceae</taxon>
        <taxon>Leifsonia</taxon>
    </lineage>
</organism>
<keyword evidence="3" id="KW-1185">Reference proteome</keyword>
<accession>A0ABU9W4N5</accession>
<evidence type="ECO:0000256" key="1">
    <source>
        <dbReference type="SAM" id="MobiDB-lite"/>
    </source>
</evidence>
<gene>
    <name evidence="2" type="ORF">WJX64_09710</name>
</gene>
<evidence type="ECO:0000313" key="3">
    <source>
        <dbReference type="Proteomes" id="UP001425155"/>
    </source>
</evidence>
<comment type="caution">
    <text evidence="2">The sequence shown here is derived from an EMBL/GenBank/DDBJ whole genome shotgun (WGS) entry which is preliminary data.</text>
</comment>
<feature type="region of interest" description="Disordered" evidence="1">
    <location>
        <begin position="1"/>
        <end position="50"/>
    </location>
</feature>
<proteinExistence type="predicted"/>
<name>A0ABU9W4N5_9MICO</name>
<protein>
    <submittedName>
        <fullName evidence="2">Uncharacterized protein</fullName>
    </submittedName>
</protein>